<dbReference type="InterPro" id="IPR005931">
    <property type="entry name" value="P5CDH/ALDH4A1"/>
</dbReference>
<dbReference type="Pfam" id="PF00171">
    <property type="entry name" value="Aldedh"/>
    <property type="match status" value="1"/>
</dbReference>
<dbReference type="InterPro" id="IPR016160">
    <property type="entry name" value="Ald_DH_CS_CYS"/>
</dbReference>
<dbReference type="EMBL" id="MVGC01000761">
    <property type="protein sequence ID" value="RJE17703.1"/>
    <property type="molecule type" value="Genomic_DNA"/>
</dbReference>
<dbReference type="FunFam" id="3.40.309.10:FF:000005">
    <property type="entry name" value="1-pyrroline-5-carboxylate dehydrogenase 1"/>
    <property type="match status" value="1"/>
</dbReference>
<proteinExistence type="inferred from homology"/>
<dbReference type="UniPathway" id="UPA00261">
    <property type="reaction ID" value="UER00374"/>
</dbReference>
<dbReference type="Gene3D" id="3.40.605.10">
    <property type="entry name" value="Aldehyde Dehydrogenase, Chain A, domain 1"/>
    <property type="match status" value="1"/>
</dbReference>
<evidence type="ECO:0000256" key="10">
    <source>
        <dbReference type="RuleBase" id="RU366030"/>
    </source>
</evidence>
<feature type="active site" evidence="7">
    <location>
        <position position="327"/>
    </location>
</feature>
<dbReference type="GO" id="GO:0005759">
    <property type="term" value="C:mitochondrial matrix"/>
    <property type="evidence" value="ECO:0007669"/>
    <property type="project" value="TreeGrafter"/>
</dbReference>
<dbReference type="CDD" id="cd07123">
    <property type="entry name" value="ALDH_F4-17_P5CDH"/>
    <property type="match status" value="1"/>
</dbReference>
<evidence type="ECO:0000256" key="7">
    <source>
        <dbReference type="PROSITE-ProRule" id="PRU10007"/>
    </source>
</evidence>
<evidence type="ECO:0000259" key="11">
    <source>
        <dbReference type="Pfam" id="PF00171"/>
    </source>
</evidence>
<keyword evidence="5 9" id="KW-0642">Proline metabolism</keyword>
<evidence type="ECO:0000256" key="4">
    <source>
        <dbReference type="ARBA" id="ARBA00023027"/>
    </source>
</evidence>
<gene>
    <name evidence="12" type="ORF">PHISCL_09960</name>
</gene>
<evidence type="ECO:0000256" key="5">
    <source>
        <dbReference type="ARBA" id="ARBA00023062"/>
    </source>
</evidence>
<sequence length="578" mass="62482">MQSSLFLRARAGPSARLTSLSASVPRNVRSMGSAATFKVPQINNEPNKHYAPGSPDRKALEEALARTKKSAPLNVPLVIAGKEIKRAQDLFQNSPSTHAPVATYANATAAEVQSAIDAALAARKSWSATSFADRASIFLKAADLISTKYRYDVMALTMHGQGKNAWQAEIDSAAELCDFFRFGVKYAEDLYAQQPAHHSPGVWNRVEYRPLEGFTYAVSPFNFTAIGGNLAGAPALMGNVVIWKPSPSAIASNWLVYQILLEAGLPKDVIQFVPGDAAEVTETVLNHPQFSALHFTGSTSVFRSLYGKIANGVAEGKYRSYPRIVGETGGKNFHLVHKSADVRNAVVQTIRGAFEFQGQKCSATSRAYVASSIAVEFFEGIATEVKNLKVGEVSELSNFCGPVIHEASFNKLAKVIDDAKNDPELELIAGGTYDSSKGWYIQPTVYRTSNPDHPLLSRELFGPILVIHSYNDATDADFTKICEKIDQTSDYGLTGAVFAQDREATTLADNALRNTAGNFYINCKSTGAVVGQQPFGGARASGTNDKAGSANLLSRFVSLRSIKEEFCPTYNVTYPSNA</sequence>
<evidence type="ECO:0000313" key="13">
    <source>
        <dbReference type="Proteomes" id="UP000266188"/>
    </source>
</evidence>
<dbReference type="InterPro" id="IPR016163">
    <property type="entry name" value="Ald_DH_C"/>
</dbReference>
<evidence type="ECO:0000256" key="9">
    <source>
        <dbReference type="RuleBase" id="RU366016"/>
    </source>
</evidence>
<dbReference type="AlphaFoldDB" id="A0A3A2Z691"/>
<dbReference type="InterPro" id="IPR016162">
    <property type="entry name" value="Ald_DH_N"/>
</dbReference>
<keyword evidence="4 9" id="KW-0520">NAD</keyword>
<dbReference type="InterPro" id="IPR015590">
    <property type="entry name" value="Aldehyde_DH_dom"/>
</dbReference>
<dbReference type="NCBIfam" id="TIGR01236">
    <property type="entry name" value="D1pyr5carbox1"/>
    <property type="match status" value="1"/>
</dbReference>
<dbReference type="PROSITE" id="PS00070">
    <property type="entry name" value="ALDEHYDE_DEHYDR_CYS"/>
    <property type="match status" value="1"/>
</dbReference>
<evidence type="ECO:0000256" key="2">
    <source>
        <dbReference type="ARBA" id="ARBA00009986"/>
    </source>
</evidence>
<comment type="similarity">
    <text evidence="2 8">Belongs to the aldehyde dehydrogenase family.</text>
</comment>
<dbReference type="Proteomes" id="UP000266188">
    <property type="component" value="Unassembled WGS sequence"/>
</dbReference>
<evidence type="ECO:0000256" key="6">
    <source>
        <dbReference type="ARBA" id="ARBA00048142"/>
    </source>
</evidence>
<evidence type="ECO:0000256" key="8">
    <source>
        <dbReference type="RuleBase" id="RU003345"/>
    </source>
</evidence>
<organism evidence="12 13">
    <name type="scientific">Aspergillus sclerotialis</name>
    <dbReference type="NCBI Taxonomy" id="2070753"/>
    <lineage>
        <taxon>Eukaryota</taxon>
        <taxon>Fungi</taxon>
        <taxon>Dikarya</taxon>
        <taxon>Ascomycota</taxon>
        <taxon>Pezizomycotina</taxon>
        <taxon>Eurotiomycetes</taxon>
        <taxon>Eurotiomycetidae</taxon>
        <taxon>Eurotiales</taxon>
        <taxon>Aspergillaceae</taxon>
        <taxon>Aspergillus</taxon>
        <taxon>Aspergillus subgen. Polypaecilum</taxon>
    </lineage>
</organism>
<dbReference type="SUPFAM" id="SSF53720">
    <property type="entry name" value="ALDH-like"/>
    <property type="match status" value="1"/>
</dbReference>
<reference evidence="13" key="1">
    <citation type="submission" date="2017-02" db="EMBL/GenBank/DDBJ databases">
        <authorList>
            <person name="Tafer H."/>
            <person name="Lopandic K."/>
        </authorList>
    </citation>
    <scope>NUCLEOTIDE SEQUENCE [LARGE SCALE GENOMIC DNA]</scope>
    <source>
        <strain evidence="13">CBS 366.77</strain>
    </source>
</reference>
<dbReference type="InterPro" id="IPR016161">
    <property type="entry name" value="Ald_DH/histidinol_DH"/>
</dbReference>
<dbReference type="PANTHER" id="PTHR42862">
    <property type="entry name" value="DELTA-1-PYRROLINE-5-CARBOXYLATE DEHYDROGENASE 1, ISOFORM A-RELATED"/>
    <property type="match status" value="1"/>
</dbReference>
<evidence type="ECO:0000256" key="3">
    <source>
        <dbReference type="ARBA" id="ARBA00023002"/>
    </source>
</evidence>
<name>A0A3A2Z691_9EURO</name>
<comment type="pathway">
    <text evidence="1 9">Amino-acid degradation; L-proline degradation into L-glutamate; L-glutamate from L-proline: step 2/2.</text>
</comment>
<accession>A0A3A2Z691</accession>
<dbReference type="OrthoDB" id="5322683at2759"/>
<dbReference type="InterPro" id="IPR029510">
    <property type="entry name" value="Ald_DH_CS_GLU"/>
</dbReference>
<evidence type="ECO:0000256" key="1">
    <source>
        <dbReference type="ARBA" id="ARBA00004786"/>
    </source>
</evidence>
<feature type="domain" description="Aldehyde dehydrogenase" evidence="11">
    <location>
        <begin position="93"/>
        <end position="559"/>
    </location>
</feature>
<keyword evidence="13" id="KW-1185">Reference proteome</keyword>
<dbReference type="PROSITE" id="PS00687">
    <property type="entry name" value="ALDEHYDE_DEHYDR_GLU"/>
    <property type="match status" value="1"/>
</dbReference>
<protein>
    <recommendedName>
        <fullName evidence="9 10">Multifunctional fusion protein</fullName>
    </recommendedName>
    <domain>
        <recommendedName>
            <fullName evidence="10">Delta-1-pyrroline-5-carboxylate dehydrogenase</fullName>
            <shortName evidence="10">P5C dehydrogenase</shortName>
        </recommendedName>
        <alternativeName>
            <fullName evidence="9">L-glutamate gamma-semialdehyde dehydrogenase</fullName>
        </alternativeName>
    </domain>
    <domain>
        <recommendedName>
            <fullName evidence="9">L-glutamate gamma-semialdehyde dehydrogenase</fullName>
            <ecNumber evidence="9">1.2.1.88</ecNumber>
        </recommendedName>
    </domain>
</protein>
<dbReference type="PANTHER" id="PTHR42862:SF1">
    <property type="entry name" value="DELTA-1-PYRROLINE-5-CARBOXYLATE DEHYDROGENASE 2, ISOFORM A-RELATED"/>
    <property type="match status" value="1"/>
</dbReference>
<dbReference type="GO" id="GO:0010133">
    <property type="term" value="P:L-proline catabolic process to L-glutamate"/>
    <property type="evidence" value="ECO:0007669"/>
    <property type="project" value="UniProtKB-UniRule"/>
</dbReference>
<comment type="catalytic activity">
    <reaction evidence="6 9">
        <text>L-glutamate 5-semialdehyde + NAD(+) + H2O = L-glutamate + NADH + 2 H(+)</text>
        <dbReference type="Rhea" id="RHEA:30235"/>
        <dbReference type="ChEBI" id="CHEBI:15377"/>
        <dbReference type="ChEBI" id="CHEBI:15378"/>
        <dbReference type="ChEBI" id="CHEBI:29985"/>
        <dbReference type="ChEBI" id="CHEBI:57540"/>
        <dbReference type="ChEBI" id="CHEBI:57945"/>
        <dbReference type="ChEBI" id="CHEBI:58066"/>
        <dbReference type="EC" id="1.2.1.88"/>
    </reaction>
</comment>
<dbReference type="GO" id="GO:0003842">
    <property type="term" value="F:L-glutamate gamma-semialdehyde dehydrogenase activity"/>
    <property type="evidence" value="ECO:0007669"/>
    <property type="project" value="UniProtKB-UniRule"/>
</dbReference>
<evidence type="ECO:0000313" key="12">
    <source>
        <dbReference type="EMBL" id="RJE17703.1"/>
    </source>
</evidence>
<dbReference type="Gene3D" id="3.40.309.10">
    <property type="entry name" value="Aldehyde Dehydrogenase, Chain A, domain 2"/>
    <property type="match status" value="1"/>
</dbReference>
<keyword evidence="3 8" id="KW-0560">Oxidoreductase</keyword>
<dbReference type="InterPro" id="IPR050485">
    <property type="entry name" value="Proline_metab_enzyme"/>
</dbReference>
<comment type="caution">
    <text evidence="12">The sequence shown here is derived from an EMBL/GenBank/DDBJ whole genome shotgun (WGS) entry which is preliminary data.</text>
</comment>
<dbReference type="FunFam" id="3.40.605.10:FF:000006">
    <property type="entry name" value="1-pyrroline-5-carboxylate dehydrogenase"/>
    <property type="match status" value="1"/>
</dbReference>
<dbReference type="STRING" id="2070753.A0A3A2Z691"/>
<dbReference type="EC" id="1.2.1.88" evidence="9"/>